<name>A0AB74UIZ7_9GAMM</name>
<accession>A0AB74UIZ7</accession>
<protein>
    <submittedName>
        <fullName evidence="1">Contractile injection system protein, VgrG/Pvc8 family</fullName>
    </submittedName>
</protein>
<dbReference type="SUPFAM" id="SSF69279">
    <property type="entry name" value="Phage tail proteins"/>
    <property type="match status" value="1"/>
</dbReference>
<organism evidence="1">
    <name type="scientific">Salinicola endophyticus</name>
    <dbReference type="NCBI Taxonomy" id="1949083"/>
    <lineage>
        <taxon>Bacteria</taxon>
        <taxon>Pseudomonadati</taxon>
        <taxon>Pseudomonadota</taxon>
        <taxon>Gammaproteobacteria</taxon>
        <taxon>Oceanospirillales</taxon>
        <taxon>Halomonadaceae</taxon>
        <taxon>Salinicola</taxon>
    </lineage>
</organism>
<dbReference type="AlphaFoldDB" id="A0AB74UIZ7"/>
<gene>
    <name evidence="1" type="ORF">ABV408_06695</name>
</gene>
<sequence>MTRAPEYRRPGYRITLAGQDITPRINGRLINLRITSQRGEEADQLDIALTDYDGRLALPPHGATLHVAIGWRDEGLIDRGVFTVDEVEHSGSPDQITIRARAADMRQLLPGKRSQSWHDITLADIINTIAKRHSLTPVVGETLAGIRVGHIDQTDESDLNFLTRLGKRYDAIAAVKSERMLFTLAGEALTASGLALPRVTLTRRDGDQHRYSQTDRDSYTGVRAFWNDTSGSKRKMAIAGEGEKFKDLRNTYASEHDALHAAKAELRRLNRGKAEFELTLSHGRADLTPETPLTLTGWKAGIDGADWLITEVEDSLSESGYGTRVRCEVLGKEQGESEE</sequence>
<dbReference type="Pfam" id="PF05954">
    <property type="entry name" value="Phage_GPD"/>
    <property type="match status" value="1"/>
</dbReference>
<evidence type="ECO:0000313" key="1">
    <source>
        <dbReference type="EMBL" id="XCJ80870.1"/>
    </source>
</evidence>
<proteinExistence type="predicted"/>
<dbReference type="EMBL" id="CP159578">
    <property type="protein sequence ID" value="XCJ80870.1"/>
    <property type="molecule type" value="Genomic_DNA"/>
</dbReference>
<dbReference type="RefSeq" id="WP_353981680.1">
    <property type="nucleotide sequence ID" value="NZ_CP159578.1"/>
</dbReference>
<reference evidence="1" key="1">
    <citation type="submission" date="2024-06" db="EMBL/GenBank/DDBJ databases">
        <title>Complete genome of Salinicola endophyticus HNIBRBA4755.</title>
        <authorList>
            <person name="Shin S.Y."/>
            <person name="Kang H."/>
            <person name="Song J."/>
        </authorList>
    </citation>
    <scope>NUCLEOTIDE SEQUENCE</scope>
    <source>
        <strain evidence="1">HNIBRBA4755</strain>
    </source>
</reference>